<gene>
    <name evidence="1" type="ORF">FNH09_17350</name>
</gene>
<dbReference type="RefSeq" id="WP_152888856.1">
    <property type="nucleotide sequence ID" value="NZ_VJZD01000060.1"/>
</dbReference>
<dbReference type="OrthoDB" id="4209451at2"/>
<evidence type="ECO:0000313" key="1">
    <source>
        <dbReference type="EMBL" id="MPY32963.1"/>
    </source>
</evidence>
<evidence type="ECO:0000313" key="2">
    <source>
        <dbReference type="Proteomes" id="UP000325849"/>
    </source>
</evidence>
<organism evidence="1 2">
    <name type="scientific">Streptomyces adustus</name>
    <dbReference type="NCBI Taxonomy" id="1609272"/>
    <lineage>
        <taxon>Bacteria</taxon>
        <taxon>Bacillati</taxon>
        <taxon>Actinomycetota</taxon>
        <taxon>Actinomycetes</taxon>
        <taxon>Kitasatosporales</taxon>
        <taxon>Streptomycetaceae</taxon>
        <taxon>Streptomyces</taxon>
    </lineage>
</organism>
<keyword evidence="2" id="KW-1185">Reference proteome</keyword>
<accession>A0A5N8VCI4</accession>
<dbReference type="Proteomes" id="UP000325849">
    <property type="component" value="Unassembled WGS sequence"/>
</dbReference>
<sequence length="124" mass="13908">MNIAGVDHLANDTEGGVMTDEIGPFRGMWDAWDEAHDEITRKPLSHFRRAADIQFDELEGHLAAGDREAAAREVADIISIAINTMRWLGHTPEEIAEITRSRAELRMKGQASSILIKYMDQYGI</sequence>
<name>A0A5N8VCI4_9ACTN</name>
<dbReference type="EMBL" id="VJZD01000060">
    <property type="protein sequence ID" value="MPY32963.1"/>
    <property type="molecule type" value="Genomic_DNA"/>
</dbReference>
<dbReference type="AlphaFoldDB" id="A0A5N8VCI4"/>
<reference evidence="1 2" key="1">
    <citation type="submission" date="2019-07" db="EMBL/GenBank/DDBJ databases">
        <title>New species of Amycolatopsis and Streptomyces.</title>
        <authorList>
            <person name="Duangmal K."/>
            <person name="Teo W.F.A."/>
            <person name="Lipun K."/>
        </authorList>
    </citation>
    <scope>NUCLEOTIDE SEQUENCE [LARGE SCALE GENOMIC DNA]</scope>
    <source>
        <strain evidence="1 2">NBRC 109810</strain>
    </source>
</reference>
<comment type="caution">
    <text evidence="1">The sequence shown here is derived from an EMBL/GenBank/DDBJ whole genome shotgun (WGS) entry which is preliminary data.</text>
</comment>
<protein>
    <submittedName>
        <fullName evidence="1">Uncharacterized protein</fullName>
    </submittedName>
</protein>
<proteinExistence type="predicted"/>